<dbReference type="InterPro" id="IPR011009">
    <property type="entry name" value="Kinase-like_dom_sf"/>
</dbReference>
<dbReference type="InterPro" id="IPR016477">
    <property type="entry name" value="Fructo-/Ketosamine-3-kinase"/>
</dbReference>
<dbReference type="Gene3D" id="3.90.1200.10">
    <property type="match status" value="1"/>
</dbReference>
<dbReference type="PANTHER" id="PTHR12149">
    <property type="entry name" value="FRUCTOSAMINE 3 KINASE-RELATED PROTEIN"/>
    <property type="match status" value="1"/>
</dbReference>
<keyword evidence="2" id="KW-0418">Kinase</keyword>
<sequence length="289" mass="34935">MLEQIYEILFEKKILDKNETIQNFSLLSDKYNVNTNYLETNKKKYILKTQNKINNQLPTLKNIYHDLRILPLFSLGIYYCDQNMCLMEYIENDKYEINTNQTEITAKNLVKLHSQTSKFFGYKFDTYLGDLIQNNSPNYNWCNFFLRQRYDFYLNKIKSRNYLSLELSRKLIGLRKTIKERLLEPNMPGLIHGDMWLQNILIKGNRVSRIIDPAVFYADTEYELAYIYQNGTFGKGFYERYNYYRPISEEFWNFKIYIYQIIPLMQYTLLESPIYLKEIEKLIDLIDKN</sequence>
<dbReference type="Proteomes" id="UP000253570">
    <property type="component" value="Unassembled WGS sequence"/>
</dbReference>
<comment type="similarity">
    <text evidence="1 2">Belongs to the fructosamine kinase family.</text>
</comment>
<dbReference type="PANTHER" id="PTHR12149:SF8">
    <property type="entry name" value="PROTEIN-RIBULOSAMINE 3-KINASE"/>
    <property type="match status" value="1"/>
</dbReference>
<organism evidence="3 4">
    <name type="scientific">PS1 clade bacterium</name>
    <dbReference type="NCBI Taxonomy" id="2175152"/>
    <lineage>
        <taxon>Bacteria</taxon>
        <taxon>Pseudomonadati</taxon>
        <taxon>Pseudomonadota</taxon>
        <taxon>Alphaproteobacteria</taxon>
        <taxon>PS1 clade</taxon>
    </lineage>
</organism>
<keyword evidence="2" id="KW-0808">Transferase</keyword>
<reference evidence="3 4" key="1">
    <citation type="journal article" date="2018" name="Microbiome">
        <title>Fine metagenomic profile of the Mediterranean stratified and mixed water columns revealed by assembly and recruitment.</title>
        <authorList>
            <person name="Haro-Moreno J.M."/>
            <person name="Lopez-Perez M."/>
            <person name="De La Torre J.R."/>
            <person name="Picazo A."/>
            <person name="Camacho A."/>
            <person name="Rodriguez-Valera F."/>
        </authorList>
    </citation>
    <scope>NUCLEOTIDE SEQUENCE [LARGE SCALE GENOMIC DNA]</scope>
    <source>
        <strain evidence="3">MED-G57</strain>
    </source>
</reference>
<evidence type="ECO:0008006" key="5">
    <source>
        <dbReference type="Google" id="ProtNLM"/>
    </source>
</evidence>
<dbReference type="Pfam" id="PF03881">
    <property type="entry name" value="Fructosamin_kin"/>
    <property type="match status" value="1"/>
</dbReference>
<evidence type="ECO:0000256" key="2">
    <source>
        <dbReference type="PIRNR" id="PIRNR006221"/>
    </source>
</evidence>
<evidence type="ECO:0000313" key="4">
    <source>
        <dbReference type="Proteomes" id="UP000253570"/>
    </source>
</evidence>
<accession>A0A368DPK0</accession>
<dbReference type="PIRSF" id="PIRSF006221">
    <property type="entry name" value="Ketosamine-3-kinase"/>
    <property type="match status" value="1"/>
</dbReference>
<gene>
    <name evidence="3" type="ORF">DBW71_04470</name>
</gene>
<evidence type="ECO:0000313" key="3">
    <source>
        <dbReference type="EMBL" id="RCL73203.1"/>
    </source>
</evidence>
<evidence type="ECO:0000256" key="1">
    <source>
        <dbReference type="ARBA" id="ARBA00009460"/>
    </source>
</evidence>
<dbReference type="GO" id="GO:0016301">
    <property type="term" value="F:kinase activity"/>
    <property type="evidence" value="ECO:0007669"/>
    <property type="project" value="UniProtKB-UniRule"/>
</dbReference>
<dbReference type="SUPFAM" id="SSF56112">
    <property type="entry name" value="Protein kinase-like (PK-like)"/>
    <property type="match status" value="1"/>
</dbReference>
<proteinExistence type="inferred from homology"/>
<dbReference type="EMBL" id="QOQD01000009">
    <property type="protein sequence ID" value="RCL73203.1"/>
    <property type="molecule type" value="Genomic_DNA"/>
</dbReference>
<name>A0A368DPK0_9PROT</name>
<dbReference type="AlphaFoldDB" id="A0A368DPK0"/>
<comment type="caution">
    <text evidence="3">The sequence shown here is derived from an EMBL/GenBank/DDBJ whole genome shotgun (WGS) entry which is preliminary data.</text>
</comment>
<protein>
    <recommendedName>
        <fullName evidence="5">Fructosamine kinase</fullName>
    </recommendedName>
</protein>